<evidence type="ECO:0000313" key="2">
    <source>
        <dbReference type="Proteomes" id="UP001379533"/>
    </source>
</evidence>
<gene>
    <name evidence="1" type="ORF">LZC95_07645</name>
</gene>
<dbReference type="EMBL" id="CP089982">
    <property type="protein sequence ID" value="WXA96707.1"/>
    <property type="molecule type" value="Genomic_DNA"/>
</dbReference>
<proteinExistence type="predicted"/>
<name>A0ABZ2KDD5_9BACT</name>
<dbReference type="RefSeq" id="WP_394847325.1">
    <property type="nucleotide sequence ID" value="NZ_CP089982.1"/>
</dbReference>
<protein>
    <recommendedName>
        <fullName evidence="3">L-2-amino-thiazoline-4-carboxylic acid hydrolase</fullName>
    </recommendedName>
</protein>
<evidence type="ECO:0008006" key="3">
    <source>
        <dbReference type="Google" id="ProtNLM"/>
    </source>
</evidence>
<reference evidence="1 2" key="1">
    <citation type="submission" date="2021-12" db="EMBL/GenBank/DDBJ databases">
        <title>Discovery of the Pendulisporaceae a myxobacterial family with distinct sporulation behavior and unique specialized metabolism.</title>
        <authorList>
            <person name="Garcia R."/>
            <person name="Popoff A."/>
            <person name="Bader C.D."/>
            <person name="Loehr J."/>
            <person name="Walesch S."/>
            <person name="Walt C."/>
            <person name="Boldt J."/>
            <person name="Bunk B."/>
            <person name="Haeckl F.J.F.P.J."/>
            <person name="Gunesch A.P."/>
            <person name="Birkelbach J."/>
            <person name="Nuebel U."/>
            <person name="Pietschmann T."/>
            <person name="Bach T."/>
            <person name="Mueller R."/>
        </authorList>
    </citation>
    <scope>NUCLEOTIDE SEQUENCE [LARGE SCALE GENOMIC DNA]</scope>
    <source>
        <strain evidence="1 2">MSr12523</strain>
    </source>
</reference>
<keyword evidence="2" id="KW-1185">Reference proteome</keyword>
<dbReference type="Proteomes" id="UP001379533">
    <property type="component" value="Chromosome"/>
</dbReference>
<accession>A0ABZ2KDD5</accession>
<organism evidence="1 2">
    <name type="scientific">Pendulispora brunnea</name>
    <dbReference type="NCBI Taxonomy" id="2905690"/>
    <lineage>
        <taxon>Bacteria</taxon>
        <taxon>Pseudomonadati</taxon>
        <taxon>Myxococcota</taxon>
        <taxon>Myxococcia</taxon>
        <taxon>Myxococcales</taxon>
        <taxon>Sorangiineae</taxon>
        <taxon>Pendulisporaceae</taxon>
        <taxon>Pendulispora</taxon>
    </lineage>
</organism>
<evidence type="ECO:0000313" key="1">
    <source>
        <dbReference type="EMBL" id="WXA96707.1"/>
    </source>
</evidence>
<sequence>MNIAKFPARPAEEVPRMRAGQLHEALALIDELPKPVARAIRAKYNPKYLQEIEQATRLTWIPIEYGVEMAVAYHEVLGEKDTFLWGRATMLRVTEKPWIRHLRDTAVRIFGLTPKGLYRFAPRFWDAVYSHSGELVCVPRTEGAVTIVLNNIPRVMLEAHGHLTTMSGAFAAALEFCEVRGDVWMRPVVAGDNRCTYDVIWSERKTAVSQ</sequence>